<protein>
    <submittedName>
        <fullName evidence="3">XRE family transcriptional regulator</fullName>
    </submittedName>
</protein>
<sequence>MKSFGDRLREARKAAGLTQEQLGFALGVTKSSVSAWENDRETPSFRLLPNLRGVLKRSLDELICGQGHSGARLQDLPADYALQAHDTHEQALLTRYRNLPARRREAVLELLKPDKG</sequence>
<dbReference type="PROSITE" id="PS50943">
    <property type="entry name" value="HTH_CROC1"/>
    <property type="match status" value="1"/>
</dbReference>
<keyword evidence="4" id="KW-1185">Reference proteome</keyword>
<dbReference type="EMBL" id="MDEG01000011">
    <property type="protein sequence ID" value="PPU96982.1"/>
    <property type="molecule type" value="Genomic_DNA"/>
</dbReference>
<dbReference type="InterPro" id="IPR001387">
    <property type="entry name" value="Cro/C1-type_HTH"/>
</dbReference>
<evidence type="ECO:0000313" key="4">
    <source>
        <dbReference type="Proteomes" id="UP000238261"/>
    </source>
</evidence>
<dbReference type="Gene3D" id="1.10.260.40">
    <property type="entry name" value="lambda repressor-like DNA-binding domains"/>
    <property type="match status" value="1"/>
</dbReference>
<dbReference type="PANTHER" id="PTHR46558:SF11">
    <property type="entry name" value="HTH-TYPE TRANSCRIPTIONAL REGULATOR XRE"/>
    <property type="match status" value="1"/>
</dbReference>
<dbReference type="InterPro" id="IPR010982">
    <property type="entry name" value="Lambda_DNA-bd_dom_sf"/>
</dbReference>
<gene>
    <name evidence="3" type="ORF">XhyaCFBP1156_13230</name>
</gene>
<feature type="domain" description="HTH cro/C1-type" evidence="2">
    <location>
        <begin position="8"/>
        <end position="62"/>
    </location>
</feature>
<dbReference type="PANTHER" id="PTHR46558">
    <property type="entry name" value="TRACRIPTIONAL REGULATORY PROTEIN-RELATED-RELATED"/>
    <property type="match status" value="1"/>
</dbReference>
<dbReference type="SUPFAM" id="SSF47413">
    <property type="entry name" value="lambda repressor-like DNA-binding domains"/>
    <property type="match status" value="1"/>
</dbReference>
<proteinExistence type="predicted"/>
<evidence type="ECO:0000256" key="1">
    <source>
        <dbReference type="ARBA" id="ARBA00023125"/>
    </source>
</evidence>
<dbReference type="GO" id="GO:0003677">
    <property type="term" value="F:DNA binding"/>
    <property type="evidence" value="ECO:0007669"/>
    <property type="project" value="UniProtKB-KW"/>
</dbReference>
<keyword evidence="1" id="KW-0238">DNA-binding</keyword>
<comment type="caution">
    <text evidence="3">The sequence shown here is derived from an EMBL/GenBank/DDBJ whole genome shotgun (WGS) entry which is preliminary data.</text>
</comment>
<reference evidence="4" key="1">
    <citation type="submission" date="2016-08" db="EMBL/GenBank/DDBJ databases">
        <authorList>
            <person name="Merda D."/>
            <person name="Briand M."/>
            <person name="Taghouti G."/>
            <person name="Carrere S."/>
            <person name="Gouzy J."/>
            <person name="Portier P."/>
            <person name="Jacques M.-A."/>
            <person name="Fischer-Le Saux M."/>
        </authorList>
    </citation>
    <scope>NUCLEOTIDE SEQUENCE [LARGE SCALE GENOMIC DNA]</scope>
    <source>
        <strain evidence="4">CFBP1156</strain>
    </source>
</reference>
<dbReference type="Pfam" id="PF01381">
    <property type="entry name" value="HTH_3"/>
    <property type="match status" value="1"/>
</dbReference>
<dbReference type="Proteomes" id="UP000238261">
    <property type="component" value="Unassembled WGS sequence"/>
</dbReference>
<dbReference type="RefSeq" id="WP_046981312.1">
    <property type="nucleotide sequence ID" value="NZ_CP043476.1"/>
</dbReference>
<dbReference type="AlphaFoldDB" id="A0A2S7EV68"/>
<dbReference type="SMART" id="SM00530">
    <property type="entry name" value="HTH_XRE"/>
    <property type="match status" value="1"/>
</dbReference>
<accession>A0A2S7EV68</accession>
<name>A0A2S7EV68_9XANT</name>
<evidence type="ECO:0000259" key="2">
    <source>
        <dbReference type="PROSITE" id="PS50943"/>
    </source>
</evidence>
<evidence type="ECO:0000313" key="3">
    <source>
        <dbReference type="EMBL" id="PPU96982.1"/>
    </source>
</evidence>
<dbReference type="CDD" id="cd00093">
    <property type="entry name" value="HTH_XRE"/>
    <property type="match status" value="1"/>
</dbReference>
<organism evidence="3 4">
    <name type="scientific">Xanthomonas hyacinthi</name>
    <dbReference type="NCBI Taxonomy" id="56455"/>
    <lineage>
        <taxon>Bacteria</taxon>
        <taxon>Pseudomonadati</taxon>
        <taxon>Pseudomonadota</taxon>
        <taxon>Gammaproteobacteria</taxon>
        <taxon>Lysobacterales</taxon>
        <taxon>Lysobacteraceae</taxon>
        <taxon>Xanthomonas</taxon>
    </lineage>
</organism>
<dbReference type="OrthoDB" id="9772064at2"/>